<sequence>MESRSALNALLVLATMRAIADSVARKTGEGIRRSGEIDTPIGRLSSFNPE</sequence>
<organism evidence="2 3">
    <name type="scientific">Arthrobacter ginkgonis</name>
    <dbReference type="NCBI Taxonomy" id="1630594"/>
    <lineage>
        <taxon>Bacteria</taxon>
        <taxon>Bacillati</taxon>
        <taxon>Actinomycetota</taxon>
        <taxon>Actinomycetes</taxon>
        <taxon>Micrococcales</taxon>
        <taxon>Micrococcaceae</taxon>
        <taxon>Arthrobacter</taxon>
    </lineage>
</organism>
<dbReference type="EMBL" id="BAABEO010000011">
    <property type="protein sequence ID" value="GAA3680650.1"/>
    <property type="molecule type" value="Genomic_DNA"/>
</dbReference>
<evidence type="ECO:0000313" key="2">
    <source>
        <dbReference type="EMBL" id="GAA3680650.1"/>
    </source>
</evidence>
<proteinExistence type="predicted"/>
<keyword evidence="3" id="KW-1185">Reference proteome</keyword>
<evidence type="ECO:0000256" key="1">
    <source>
        <dbReference type="SAM" id="MobiDB-lite"/>
    </source>
</evidence>
<gene>
    <name evidence="2" type="ORF">GCM10023081_18490</name>
</gene>
<reference evidence="3" key="1">
    <citation type="journal article" date="2019" name="Int. J. Syst. Evol. Microbiol.">
        <title>The Global Catalogue of Microorganisms (GCM) 10K type strain sequencing project: providing services to taxonomists for standard genome sequencing and annotation.</title>
        <authorList>
            <consortium name="The Broad Institute Genomics Platform"/>
            <consortium name="The Broad Institute Genome Sequencing Center for Infectious Disease"/>
            <person name="Wu L."/>
            <person name="Ma J."/>
        </authorList>
    </citation>
    <scope>NUCLEOTIDE SEQUENCE [LARGE SCALE GENOMIC DNA]</scope>
    <source>
        <strain evidence="3">JCM 30742</strain>
    </source>
</reference>
<evidence type="ECO:0000313" key="3">
    <source>
        <dbReference type="Proteomes" id="UP001500752"/>
    </source>
</evidence>
<protein>
    <submittedName>
        <fullName evidence="2">Uncharacterized protein</fullName>
    </submittedName>
</protein>
<accession>A0ABP7C948</accession>
<dbReference type="Proteomes" id="UP001500752">
    <property type="component" value="Unassembled WGS sequence"/>
</dbReference>
<feature type="region of interest" description="Disordered" evidence="1">
    <location>
        <begin position="28"/>
        <end position="50"/>
    </location>
</feature>
<comment type="caution">
    <text evidence="2">The sequence shown here is derived from an EMBL/GenBank/DDBJ whole genome shotgun (WGS) entry which is preliminary data.</text>
</comment>
<name>A0ABP7C948_9MICC</name>